<organism evidence="5">
    <name type="scientific">Mesocestoides corti</name>
    <name type="common">Flatworm</name>
    <dbReference type="NCBI Taxonomy" id="53468"/>
    <lineage>
        <taxon>Eukaryota</taxon>
        <taxon>Metazoa</taxon>
        <taxon>Spiralia</taxon>
        <taxon>Lophotrochozoa</taxon>
        <taxon>Platyhelminthes</taxon>
        <taxon>Cestoda</taxon>
        <taxon>Eucestoda</taxon>
        <taxon>Cyclophyllidea</taxon>
        <taxon>Mesocestoididae</taxon>
        <taxon>Mesocestoides</taxon>
    </lineage>
</organism>
<reference evidence="5" key="1">
    <citation type="submission" date="2017-02" db="UniProtKB">
        <authorList>
            <consortium name="WormBaseParasite"/>
        </authorList>
    </citation>
    <scope>IDENTIFICATION</scope>
</reference>
<feature type="region of interest" description="Disordered" evidence="1">
    <location>
        <begin position="379"/>
        <end position="424"/>
    </location>
</feature>
<keyword evidence="2" id="KW-0812">Transmembrane</keyword>
<feature type="transmembrane region" description="Helical" evidence="2">
    <location>
        <begin position="57"/>
        <end position="75"/>
    </location>
</feature>
<feature type="region of interest" description="Disordered" evidence="1">
    <location>
        <begin position="440"/>
        <end position="460"/>
    </location>
</feature>
<dbReference type="OrthoDB" id="6243216at2759"/>
<gene>
    <name evidence="3" type="ORF">MCOS_LOCUS9670</name>
</gene>
<reference evidence="3 4" key="2">
    <citation type="submission" date="2018-10" db="EMBL/GenBank/DDBJ databases">
        <authorList>
            <consortium name="Pathogen Informatics"/>
        </authorList>
    </citation>
    <scope>NUCLEOTIDE SEQUENCE [LARGE SCALE GENOMIC DNA]</scope>
</reference>
<evidence type="ECO:0000313" key="4">
    <source>
        <dbReference type="Proteomes" id="UP000267029"/>
    </source>
</evidence>
<feature type="compositionally biased region" description="Basic and acidic residues" evidence="1">
    <location>
        <begin position="405"/>
        <end position="416"/>
    </location>
</feature>
<name>A0A0R3UPA0_MESCO</name>
<dbReference type="EMBL" id="UXSR01005797">
    <property type="protein sequence ID" value="VDD83667.1"/>
    <property type="molecule type" value="Genomic_DNA"/>
</dbReference>
<accession>A0A0R3UPA0</accession>
<sequence length="460" mass="52683">MSNLDLPPYIINMPFITAIRKDCIEYIQGVVKKTPCMATALYYVVDEHQALCMFDGVVHYPIILLMTPFAFAMLFNSKRVLRFFMQTTNTMNAPCYIADSLDPQGVWYNQYRLIEFSPLFVRRPNPDLYNTLREFQFNFNGKHTLKCTTYEKKRKVRENAMTAESPWEALWCVWNEFRNPAIMLDCSSELFIAGCDVRKLAARIDLSKLLTECRSTRTSNTHIAYFLQLTIFHGVDLQVSDVLANYLNAILQLTTVEGCNDTVRKNLFISVYNLGGDRCLDYEDVIKTLQKLMRIATLPIHDQRSLQMTCVRRIRQILPGSGFYSTVWKMKLLNESSKRVLMTGLIKHKQPPQTTEEIDAQKQVKTPWKVRKSKLMSEVPPIQNGAGGGEEMVPPTTPEAPLVPVRRETPRYKPDEISSVENSEYKEGFDKTVISSESEVPTYRTIHGGVSTTSDDGETE</sequence>
<dbReference type="WBParaSite" id="MCOS_0000966901-mRNA-1">
    <property type="protein sequence ID" value="MCOS_0000966901-mRNA-1"/>
    <property type="gene ID" value="MCOS_0000966901"/>
</dbReference>
<evidence type="ECO:0000256" key="1">
    <source>
        <dbReference type="SAM" id="MobiDB-lite"/>
    </source>
</evidence>
<keyword evidence="2" id="KW-1133">Transmembrane helix</keyword>
<protein>
    <submittedName>
        <fullName evidence="5">Envelope glycoprotein L</fullName>
    </submittedName>
</protein>
<proteinExistence type="predicted"/>
<evidence type="ECO:0000313" key="3">
    <source>
        <dbReference type="EMBL" id="VDD83667.1"/>
    </source>
</evidence>
<dbReference type="Proteomes" id="UP000267029">
    <property type="component" value="Unassembled WGS sequence"/>
</dbReference>
<evidence type="ECO:0000313" key="5">
    <source>
        <dbReference type="WBParaSite" id="MCOS_0000966901-mRNA-1"/>
    </source>
</evidence>
<keyword evidence="4" id="KW-1185">Reference proteome</keyword>
<dbReference type="AlphaFoldDB" id="A0A0R3UPA0"/>
<keyword evidence="2" id="KW-0472">Membrane</keyword>
<evidence type="ECO:0000256" key="2">
    <source>
        <dbReference type="SAM" id="Phobius"/>
    </source>
</evidence>